<dbReference type="EMBL" id="PDXB01000115">
    <property type="protein sequence ID" value="RYN15591.1"/>
    <property type="molecule type" value="Genomic_DNA"/>
</dbReference>
<feature type="compositionally biased region" description="Acidic residues" evidence="1">
    <location>
        <begin position="126"/>
        <end position="161"/>
    </location>
</feature>
<protein>
    <recommendedName>
        <fullName evidence="4">Transcription factor domain-containing protein</fullName>
    </recommendedName>
</protein>
<proteinExistence type="predicted"/>
<accession>A0AB37VXM4</accession>
<comment type="caution">
    <text evidence="2">The sequence shown here is derived from an EMBL/GenBank/DDBJ whole genome shotgun (WGS) entry which is preliminary data.</text>
</comment>
<dbReference type="Proteomes" id="UP000292340">
    <property type="component" value="Unassembled WGS sequence"/>
</dbReference>
<name>A0AB37VXM4_9PLEO</name>
<evidence type="ECO:0008006" key="4">
    <source>
        <dbReference type="Google" id="ProtNLM"/>
    </source>
</evidence>
<organism evidence="2 3">
    <name type="scientific">Alternaria tenuissima</name>
    <dbReference type="NCBI Taxonomy" id="119927"/>
    <lineage>
        <taxon>Eukaryota</taxon>
        <taxon>Fungi</taxon>
        <taxon>Dikarya</taxon>
        <taxon>Ascomycota</taxon>
        <taxon>Pezizomycotina</taxon>
        <taxon>Dothideomycetes</taxon>
        <taxon>Pleosporomycetidae</taxon>
        <taxon>Pleosporales</taxon>
        <taxon>Pleosporineae</taxon>
        <taxon>Pleosporaceae</taxon>
        <taxon>Alternaria</taxon>
        <taxon>Alternaria sect. Alternaria</taxon>
        <taxon>Alternaria alternata complex</taxon>
    </lineage>
</organism>
<reference evidence="2" key="2">
    <citation type="journal article" date="2019" name="bioRxiv">
        <title>Genomics, evolutionary history and diagnostics of the Alternaria alternata species group including apple and Asian pear pathotypes.</title>
        <authorList>
            <person name="Armitage A.D."/>
            <person name="Cockerton H.M."/>
            <person name="Sreenivasaprasad S."/>
            <person name="Woodhall J.W."/>
            <person name="Lane C.R."/>
            <person name="Harrison R.J."/>
            <person name="Clarkson J.P."/>
        </authorList>
    </citation>
    <scope>NUCLEOTIDE SEQUENCE</scope>
    <source>
        <strain evidence="2">FERA 1164</strain>
    </source>
</reference>
<feature type="region of interest" description="Disordered" evidence="1">
    <location>
        <begin position="124"/>
        <end position="177"/>
    </location>
</feature>
<evidence type="ECO:0000256" key="1">
    <source>
        <dbReference type="SAM" id="MobiDB-lite"/>
    </source>
</evidence>
<evidence type="ECO:0000313" key="3">
    <source>
        <dbReference type="Proteomes" id="UP000292340"/>
    </source>
</evidence>
<sequence>MDADVAKTDKTGWFKRTGWLEHFADRNLMHLAHQTRLPDRGEEKLRRAAKLTELLVERSVKGLSTLARETRRWLRSAKRQEIDQRPIARLQNPESQARYAGYMVKFVCYALRFVADAEARMAAQEGGDECSDKDDDDDEGDEDGLEEEEEEEEENDDDFSDADSSRPANVPSSGQREKDLMKDARELFRWTVEQKELVVTLWEVLDRDADANDEAQRSAQRDAQLKVLLNLLTSFFFTTTGDKPFSSGLIHFLAVLGIDSDTNRLRTAKNYSYMLAGVVYCMRVLSVEKLLPSACRDEQTDEDRERFLEHREKYLSDGSYSPMSEALSLLAYGKYVALAAGNSGNAYWSKDKKIFYLHGRRIYISRFCKMAQDMVSEAEQMLWEELFWVTRAEERFAVKLDILVDDVTFERRGVSFVQHRDNGLKDKLEWMLTQAEQTEQGRRLQSSEGQWNVKQVKRYLRCVDRFLMLLMVCVHITSGQPGRGSEITTMRHRNGLLQDRNIFVMDGQVMTVVRYHKSQSQWDKPKVVPRFLPPRLGQVMVLYLTTRR</sequence>
<gene>
    <name evidence="2" type="ORF">AA0115_g12964</name>
</gene>
<dbReference type="AlphaFoldDB" id="A0AB37VXM4"/>
<reference evidence="2" key="1">
    <citation type="submission" date="2017-10" db="EMBL/GenBank/DDBJ databases">
        <authorList>
            <person name="Armitage A.D."/>
            <person name="Barbara D.J."/>
            <person name="Woodhall J.W."/>
            <person name="Sreenivasaprasad S."/>
            <person name="Lane C.R."/>
            <person name="Clarkson J.P."/>
            <person name="Harrison R.J."/>
        </authorList>
    </citation>
    <scope>NUCLEOTIDE SEQUENCE</scope>
    <source>
        <strain evidence="2">FERA 1164</strain>
    </source>
</reference>
<evidence type="ECO:0000313" key="2">
    <source>
        <dbReference type="EMBL" id="RYN15591.1"/>
    </source>
</evidence>